<sequence>MHYQTQANNLTIECCPGLSIQTEDQSVTEDDVLSTQLAADQSDTEDDVLSTQFAADQSDTKDGFLSPTCLHFGEVSNIGLGADTRVSPLKDSSATTLKMSSMEDVKIRSLSQVDCEEVLSEIWRSKSRDANTISKVGPYSISIDALNTIQHWLSDETVVQLDDSGMCCSIDWFDDEELCSLAWFDDEELCSLAWFVISS</sequence>
<gene>
    <name evidence="1" type="ORF">MEDL_35703</name>
</gene>
<dbReference type="EMBL" id="CAJPWZ010001744">
    <property type="protein sequence ID" value="CAG2222371.1"/>
    <property type="molecule type" value="Genomic_DNA"/>
</dbReference>
<evidence type="ECO:0000313" key="2">
    <source>
        <dbReference type="Proteomes" id="UP000683360"/>
    </source>
</evidence>
<reference evidence="1" key="1">
    <citation type="submission" date="2021-03" db="EMBL/GenBank/DDBJ databases">
        <authorList>
            <person name="Bekaert M."/>
        </authorList>
    </citation>
    <scope>NUCLEOTIDE SEQUENCE</scope>
</reference>
<keyword evidence="2" id="KW-1185">Reference proteome</keyword>
<organism evidence="1 2">
    <name type="scientific">Mytilus edulis</name>
    <name type="common">Blue mussel</name>
    <dbReference type="NCBI Taxonomy" id="6550"/>
    <lineage>
        <taxon>Eukaryota</taxon>
        <taxon>Metazoa</taxon>
        <taxon>Spiralia</taxon>
        <taxon>Lophotrochozoa</taxon>
        <taxon>Mollusca</taxon>
        <taxon>Bivalvia</taxon>
        <taxon>Autobranchia</taxon>
        <taxon>Pteriomorphia</taxon>
        <taxon>Mytilida</taxon>
        <taxon>Mytiloidea</taxon>
        <taxon>Mytilidae</taxon>
        <taxon>Mytilinae</taxon>
        <taxon>Mytilus</taxon>
    </lineage>
</organism>
<dbReference type="Proteomes" id="UP000683360">
    <property type="component" value="Unassembled WGS sequence"/>
</dbReference>
<name>A0A8S3SNF1_MYTED</name>
<protein>
    <submittedName>
        <fullName evidence="1">Uncharacterized protein</fullName>
    </submittedName>
</protein>
<comment type="caution">
    <text evidence="1">The sequence shown here is derived from an EMBL/GenBank/DDBJ whole genome shotgun (WGS) entry which is preliminary data.</text>
</comment>
<proteinExistence type="predicted"/>
<dbReference type="AlphaFoldDB" id="A0A8S3SNF1"/>
<accession>A0A8S3SNF1</accession>
<evidence type="ECO:0000313" key="1">
    <source>
        <dbReference type="EMBL" id="CAG2222371.1"/>
    </source>
</evidence>